<evidence type="ECO:0000256" key="4">
    <source>
        <dbReference type="ARBA" id="ARBA00023239"/>
    </source>
</evidence>
<dbReference type="InterPro" id="IPR054076">
    <property type="entry name" value="ZUO1-like_ZHD"/>
</dbReference>
<feature type="compositionally biased region" description="Basic residues" evidence="7">
    <location>
        <begin position="422"/>
        <end position="433"/>
    </location>
</feature>
<feature type="domain" description="C2H2-type" evidence="9">
    <location>
        <begin position="701"/>
        <end position="730"/>
    </location>
</feature>
<dbReference type="Pfam" id="PF00226">
    <property type="entry name" value="DnaJ"/>
    <property type="match status" value="1"/>
</dbReference>
<dbReference type="SMART" id="SM00271">
    <property type="entry name" value="DnaJ"/>
    <property type="match status" value="1"/>
</dbReference>
<reference evidence="10 11" key="1">
    <citation type="submission" date="2018-10" db="EMBL/GenBank/DDBJ databases">
        <title>Complete genome sequence of Malassezia restricta CBS 7877.</title>
        <authorList>
            <person name="Morand S.C."/>
            <person name="Bertignac M."/>
            <person name="Iltis A."/>
            <person name="Kolder I."/>
            <person name="Pirovano W."/>
            <person name="Jourdain R."/>
            <person name="Clavaud C."/>
        </authorList>
    </citation>
    <scope>NUCLEOTIDE SEQUENCE [LARGE SCALE GENOMIC DNA]</scope>
    <source>
        <strain evidence="10 11">CBS 7877</strain>
    </source>
</reference>
<evidence type="ECO:0000256" key="2">
    <source>
        <dbReference type="ARBA" id="ARBA00022771"/>
    </source>
</evidence>
<evidence type="ECO:0000256" key="5">
    <source>
        <dbReference type="PROSITE-ProRule" id="PRU00042"/>
    </source>
</evidence>
<dbReference type="Pfam" id="PF12171">
    <property type="entry name" value="zf-C2H2_jaz"/>
    <property type="match status" value="1"/>
</dbReference>
<proteinExistence type="predicted"/>
<dbReference type="PANTHER" id="PTHR44029">
    <property type="entry name" value="DNAJ HOMOLOG SUBFAMILY C MEMBER 21"/>
    <property type="match status" value="1"/>
</dbReference>
<dbReference type="SMART" id="SM00355">
    <property type="entry name" value="ZnF_C2H2"/>
    <property type="match status" value="2"/>
</dbReference>
<accession>A0A3G2SD37</accession>
<feature type="domain" description="C2H2-type" evidence="9">
    <location>
        <begin position="353"/>
        <end position="382"/>
    </location>
</feature>
<keyword evidence="6" id="KW-0175">Coiled coil</keyword>
<dbReference type="Pfam" id="PF21884">
    <property type="entry name" value="ZUO1-like_ZHD"/>
    <property type="match status" value="1"/>
</dbReference>
<dbReference type="Pfam" id="PF04752">
    <property type="entry name" value="ChaC"/>
    <property type="match status" value="1"/>
</dbReference>
<organism evidence="10 11">
    <name type="scientific">Malassezia restricta (strain ATCC 96810 / NBRC 103918 / CBS 7877)</name>
    <name type="common">Seborrheic dermatitis infection agent</name>
    <dbReference type="NCBI Taxonomy" id="425264"/>
    <lineage>
        <taxon>Eukaryota</taxon>
        <taxon>Fungi</taxon>
        <taxon>Dikarya</taxon>
        <taxon>Basidiomycota</taxon>
        <taxon>Ustilaginomycotina</taxon>
        <taxon>Malasseziomycetes</taxon>
        <taxon>Malasseziales</taxon>
        <taxon>Malasseziaceae</taxon>
        <taxon>Malassezia</taxon>
    </lineage>
</organism>
<dbReference type="AlphaFoldDB" id="A0A3G2SD37"/>
<dbReference type="SUPFAM" id="SSF46565">
    <property type="entry name" value="Chaperone J-domain"/>
    <property type="match status" value="1"/>
</dbReference>
<name>A0A3G2SD37_MALR7</name>
<dbReference type="SUPFAM" id="SSF57667">
    <property type="entry name" value="beta-beta-alpha zinc fingers"/>
    <property type="match status" value="1"/>
</dbReference>
<dbReference type="EMBL" id="CP033155">
    <property type="protein sequence ID" value="AYO44727.1"/>
    <property type="molecule type" value="Genomic_DNA"/>
</dbReference>
<dbReference type="InterPro" id="IPR036869">
    <property type="entry name" value="J_dom_sf"/>
</dbReference>
<dbReference type="GO" id="GO:0008270">
    <property type="term" value="F:zinc ion binding"/>
    <property type="evidence" value="ECO:0007669"/>
    <property type="project" value="UniProtKB-KW"/>
</dbReference>
<dbReference type="PRINTS" id="PR00625">
    <property type="entry name" value="JDOMAIN"/>
</dbReference>
<sequence>MGARQSSEAAEDDNGFIDYYELLEVELNDSADVIRKAYRRLALRLHPDKNPGREEEANKKFIRLQEAYDVLIDDHERAWYDKNRDRLMYGVEEDEQEEDVDAKCRYFKSGGEAPKATSMAPGIGVPHLLRFHSPSLTKDTSDSNTSFYGTFRRLFERLADEDRIAAPYPGEDRTSDMADPWRDDAAMYPSFGHPDTPYVPTLPSNELSCVRAFYQFWSQFSSRKSFAWKDLHDTRQAKDRRLKRILEKENKRARDSARREYNEAIHGLVTFIRRRDPRVKAYHAQQQSKTASKPNEEWLRAEALRIQNEKRAQAASFQAQSWQITSEPEDDDFVDDFGSGSSMDDEVSDEPFWDCVACHKRFLSEAAWSNHERSKKHKKEVERLKREMLEEDLELAEEIDEMEPSMTELNIHDTVEENVSASRKKDKKKKKQQMKMQAAVEEPDPPTPPDFAFSKEKERMENLGKMLPHLAQLPVYQERPEGSFDIFGYGSILFKPPPHVISYTPGYIQGYVRRFAQHSEDHRGTPERPGRVVTLVSAEHWHSLPNADEAPEGDIVWGISYTIDPVHADEVRAYLDHREKNGYTAMWEPIYGFHEDDPQTPRVLVPEALVYVGLPENPAFVGPQPLDELAERIFLSQGPSGRNDEYLFRLADAVRALTPESADHHLFTLEQKVRTLAENTKGTESSKSRRKTRNKVPPGTEICNVCKSTFPSRSKLFAHVREKDHAMAGPVMKSRKNK</sequence>
<dbReference type="STRING" id="425264.A0A3G2SD37"/>
<evidence type="ECO:0000313" key="10">
    <source>
        <dbReference type="EMBL" id="AYO44727.1"/>
    </source>
</evidence>
<dbReference type="Proteomes" id="UP000269793">
    <property type="component" value="Chromosome VIII"/>
</dbReference>
<dbReference type="InterPro" id="IPR006840">
    <property type="entry name" value="ChaC"/>
</dbReference>
<feature type="coiled-coil region" evidence="6">
    <location>
        <begin position="371"/>
        <end position="401"/>
    </location>
</feature>
<dbReference type="PROSITE" id="PS50076">
    <property type="entry name" value="DNAJ_2"/>
    <property type="match status" value="1"/>
</dbReference>
<evidence type="ECO:0000256" key="3">
    <source>
        <dbReference type="ARBA" id="ARBA00022833"/>
    </source>
</evidence>
<dbReference type="Gene3D" id="1.10.287.110">
    <property type="entry name" value="DnaJ domain"/>
    <property type="match status" value="1"/>
</dbReference>
<dbReference type="PROSITE" id="PS50157">
    <property type="entry name" value="ZINC_FINGER_C2H2_2"/>
    <property type="match status" value="2"/>
</dbReference>
<evidence type="ECO:0000259" key="9">
    <source>
        <dbReference type="PROSITE" id="PS50157"/>
    </source>
</evidence>
<dbReference type="InterPro" id="IPR013024">
    <property type="entry name" value="GGCT-like"/>
</dbReference>
<dbReference type="GO" id="GO:0006751">
    <property type="term" value="P:glutathione catabolic process"/>
    <property type="evidence" value="ECO:0007669"/>
    <property type="project" value="InterPro"/>
</dbReference>
<feature type="region of interest" description="Disordered" evidence="7">
    <location>
        <begin position="678"/>
        <end position="698"/>
    </location>
</feature>
<keyword evidence="4" id="KW-0456">Lyase</keyword>
<dbReference type="CDD" id="cd06257">
    <property type="entry name" value="DnaJ"/>
    <property type="match status" value="1"/>
</dbReference>
<evidence type="ECO:0000256" key="7">
    <source>
        <dbReference type="SAM" id="MobiDB-lite"/>
    </source>
</evidence>
<dbReference type="PROSITE" id="PS00636">
    <property type="entry name" value="DNAJ_1"/>
    <property type="match status" value="1"/>
</dbReference>
<gene>
    <name evidence="10" type="primary">chac2</name>
    <name evidence="10" type="ORF">DNF11_3777</name>
</gene>
<dbReference type="InterPro" id="IPR022755">
    <property type="entry name" value="Znf_C2H2_jaz"/>
</dbReference>
<dbReference type="GO" id="GO:0003676">
    <property type="term" value="F:nucleic acid binding"/>
    <property type="evidence" value="ECO:0007669"/>
    <property type="project" value="InterPro"/>
</dbReference>
<protein>
    <submittedName>
        <fullName evidence="10">Cation transport regulator-like protein 2</fullName>
    </submittedName>
</protein>
<dbReference type="InterPro" id="IPR018253">
    <property type="entry name" value="DnaJ_domain_CS"/>
</dbReference>
<dbReference type="PANTHER" id="PTHR44029:SF1">
    <property type="entry name" value="DNAJ HOMOLOG SUBFAMILY C MEMBER 21"/>
    <property type="match status" value="1"/>
</dbReference>
<dbReference type="InterPro" id="IPR051964">
    <property type="entry name" value="Chaperone_stress_response"/>
</dbReference>
<evidence type="ECO:0000256" key="6">
    <source>
        <dbReference type="SAM" id="Coils"/>
    </source>
</evidence>
<evidence type="ECO:0000313" key="11">
    <source>
        <dbReference type="Proteomes" id="UP000269793"/>
    </source>
</evidence>
<dbReference type="InterPro" id="IPR003604">
    <property type="entry name" value="Matrin/U1-like-C_Znf_C2H2"/>
</dbReference>
<dbReference type="InterPro" id="IPR013087">
    <property type="entry name" value="Znf_C2H2_type"/>
</dbReference>
<dbReference type="OrthoDB" id="5894at2759"/>
<dbReference type="InterPro" id="IPR036236">
    <property type="entry name" value="Znf_C2H2_sf"/>
</dbReference>
<feature type="domain" description="J" evidence="8">
    <location>
        <begin position="18"/>
        <end position="84"/>
    </location>
</feature>
<feature type="region of interest" description="Disordered" evidence="7">
    <location>
        <begin position="412"/>
        <end position="449"/>
    </location>
</feature>
<evidence type="ECO:0000259" key="8">
    <source>
        <dbReference type="PROSITE" id="PS50076"/>
    </source>
</evidence>
<dbReference type="PROSITE" id="PS00028">
    <property type="entry name" value="ZINC_FINGER_C2H2_1"/>
    <property type="match status" value="2"/>
</dbReference>
<dbReference type="GO" id="GO:0005737">
    <property type="term" value="C:cytoplasm"/>
    <property type="evidence" value="ECO:0007669"/>
    <property type="project" value="TreeGrafter"/>
</dbReference>
<keyword evidence="11" id="KW-1185">Reference proteome</keyword>
<dbReference type="Gene3D" id="3.30.160.60">
    <property type="entry name" value="Classic Zinc Finger"/>
    <property type="match status" value="1"/>
</dbReference>
<keyword evidence="1" id="KW-0479">Metal-binding</keyword>
<keyword evidence="2 5" id="KW-0863">Zinc-finger</keyword>
<dbReference type="VEuPathDB" id="FungiDB:DNF11_3777"/>
<evidence type="ECO:0000256" key="1">
    <source>
        <dbReference type="ARBA" id="ARBA00022723"/>
    </source>
</evidence>
<keyword evidence="3" id="KW-0862">Zinc</keyword>
<dbReference type="InterPro" id="IPR001623">
    <property type="entry name" value="DnaJ_domain"/>
</dbReference>
<dbReference type="CDD" id="cd06661">
    <property type="entry name" value="GGCT_like"/>
    <property type="match status" value="1"/>
</dbReference>
<dbReference type="SMART" id="SM00451">
    <property type="entry name" value="ZnF_U1"/>
    <property type="match status" value="1"/>
</dbReference>
<dbReference type="GO" id="GO:0061928">
    <property type="term" value="F:glutathione specific gamma-glutamylcyclotransferase activity"/>
    <property type="evidence" value="ECO:0007669"/>
    <property type="project" value="InterPro"/>
</dbReference>